<keyword evidence="7" id="KW-0508">mRNA splicing</keyword>
<dbReference type="GO" id="GO:0071007">
    <property type="term" value="C:U2-type catalytic step 2 spliceosome"/>
    <property type="evidence" value="ECO:0007669"/>
    <property type="project" value="TreeGrafter"/>
</dbReference>
<evidence type="ECO:0000256" key="4">
    <source>
        <dbReference type="ARBA" id="ARBA00022664"/>
    </source>
</evidence>
<comment type="function">
    <text evidence="9">Involved in pre-mRNA splicing and cell cycle progression.</text>
</comment>
<keyword evidence="12" id="KW-0175">Coiled coil</keyword>
<feature type="region of interest" description="Disordered" evidence="13">
    <location>
        <begin position="1005"/>
        <end position="1034"/>
    </location>
</feature>
<sequence>MRTKLASLSRLSSPPSPPSALPSMAPSIPASVSSMQELFPLTYPIPSPSTDDTLIPAADVALEQDLLLHADDLRAWQSYIAHIVTSSSPPTGGWVPDEHWSAPQRTLLGPLAGADARLALRRITSIYERALARFPTSYALWRSYLLLRTSFLCGQPTGGVEAWRKRSIEQGRRNLDAGPTLLEEQATDEWEWRNGGGVDGRVAYKEWNSLAATYERALMCLPRMPRLWLLYFTLLSHPLSPSSLSHTHARRTFDRALRTLPHALHLRVWKEYLRWAELRGGETCLRVWRRYLSVDPSLTERYVATLLRLRGESDADEEEEEEEESEEETQRKRARVVEAAKLLLRLARDAAEGKYTSPEGKSPYQLLVEWLELCEKYAEDVGMPAEEEETLAKKSATSSGKNGSKSNKSGDAASASSTAIRASDVDSLSAAPLPVGRILRELGIARFPDQAGRLWTGLATYWIKRGELDVARDVFEEGMRTVVTVRDFTQIFDAYAETSENVVSFLMEELSAEDDEEEEEGEREEKEKDLDAKMRDFEELMERRPFLVNDVLLRRNPDDVQEWEKRVVLHGEDEEKVVETYNEAIATINPRKATANLHQLLLNFAKFYEEGGSSSTPDLESARQVLRRATEIPYRRVDDLAEVWCEWAEMEVRAGNFDEALRVLARATQPPNSALERKNISYHDEQLSPQKRLFKSTKLHAFYVDLQESIGSVEGAKTAYDRILELKIANAQIIVNYASFLEENKYFEESFKVYERGVEAFTYPVVFELWNVYLSKFVKRYGGTKIERARDLFEQALEGCPAKFAKPLLLKYGALEEEHGLAKRAMGIYERATTKVSDEDRFDMFTFYIAKATSNYGLAATRPIYERAIEALPDRQTAEMCLRFAALERKLGEIDRARAIYKHASQFCDPRTNAAFWKEWNTFEIETGSEETFREMLRVKRAVQAQFNTDISYIAASAALVSAAAASGEAAGAAAADPADPMAQAEAAVAAERAAGRAGGPAFVAAKATATAPPAEPQNEERIGADSDADDDLM</sequence>
<evidence type="ECO:0000256" key="6">
    <source>
        <dbReference type="ARBA" id="ARBA00022737"/>
    </source>
</evidence>
<dbReference type="FunFam" id="1.25.40.10:FF:000023">
    <property type="entry name" value="Pre-mRNA-splicing factor SYF1"/>
    <property type="match status" value="1"/>
</dbReference>
<evidence type="ECO:0000256" key="5">
    <source>
        <dbReference type="ARBA" id="ARBA00022728"/>
    </source>
</evidence>
<dbReference type="GO" id="GO:0016740">
    <property type="term" value="F:transferase activity"/>
    <property type="evidence" value="ECO:0007669"/>
    <property type="project" value="UniProtKB-KW"/>
</dbReference>
<dbReference type="Gene3D" id="1.25.40.10">
    <property type="entry name" value="Tetratricopeptide repeat domain"/>
    <property type="match status" value="4"/>
</dbReference>
<evidence type="ECO:0000256" key="9">
    <source>
        <dbReference type="ARBA" id="ARBA00037272"/>
    </source>
</evidence>
<dbReference type="PANTHER" id="PTHR11246:SF5">
    <property type="entry name" value="PRE-MRNA-SPLICING FACTOR SYF1"/>
    <property type="match status" value="1"/>
</dbReference>
<dbReference type="EMBL" id="KZ819299">
    <property type="protein sequence ID" value="PWN96392.1"/>
    <property type="molecule type" value="Genomic_DNA"/>
</dbReference>
<evidence type="ECO:0000256" key="10">
    <source>
        <dbReference type="ARBA" id="ARBA00039472"/>
    </source>
</evidence>
<keyword evidence="5" id="KW-0747">Spliceosome</keyword>
<evidence type="ECO:0000256" key="1">
    <source>
        <dbReference type="ARBA" id="ARBA00004123"/>
    </source>
</evidence>
<dbReference type="GO" id="GO:0071014">
    <property type="term" value="C:post-mRNA release spliceosomal complex"/>
    <property type="evidence" value="ECO:0007669"/>
    <property type="project" value="TreeGrafter"/>
</dbReference>
<dbReference type="PANTHER" id="PTHR11246">
    <property type="entry name" value="PRE-MRNA SPLICING FACTOR"/>
    <property type="match status" value="1"/>
</dbReference>
<feature type="coiled-coil region" evidence="12">
    <location>
        <begin position="507"/>
        <end position="543"/>
    </location>
</feature>
<dbReference type="FunFam" id="1.25.40.10:FF:000038">
    <property type="entry name" value="Putative pre-mRNA-splicing factor SYF1"/>
    <property type="match status" value="1"/>
</dbReference>
<dbReference type="FunFam" id="1.25.40.10:FF:000137">
    <property type="entry name" value="Pre-mRNA-splicing factor syf1"/>
    <property type="match status" value="1"/>
</dbReference>
<dbReference type="Pfam" id="PF23220">
    <property type="entry name" value="HAT_Syf1_M"/>
    <property type="match status" value="1"/>
</dbReference>
<comment type="subcellular location">
    <subcellularLocation>
        <location evidence="1">Nucleus</location>
    </subcellularLocation>
</comment>
<evidence type="ECO:0000256" key="7">
    <source>
        <dbReference type="ARBA" id="ARBA00023187"/>
    </source>
</evidence>
<accession>A0A316Z607</accession>
<dbReference type="OrthoDB" id="10067343at2759"/>
<dbReference type="GO" id="GO:0000349">
    <property type="term" value="P:generation of catalytic spliceosome for first transesterification step"/>
    <property type="evidence" value="ECO:0007669"/>
    <property type="project" value="TreeGrafter"/>
</dbReference>
<name>A0A316Z607_9BASI</name>
<dbReference type="RefSeq" id="XP_025596671.1">
    <property type="nucleotide sequence ID" value="XM_025742956.1"/>
</dbReference>
<evidence type="ECO:0000313" key="17">
    <source>
        <dbReference type="EMBL" id="PWN96392.1"/>
    </source>
</evidence>
<dbReference type="InterPro" id="IPR055433">
    <property type="entry name" value="HAT_Syf1-like_N"/>
</dbReference>
<keyword evidence="18" id="KW-1185">Reference proteome</keyword>
<evidence type="ECO:0000259" key="16">
    <source>
        <dbReference type="Pfam" id="PF23233"/>
    </source>
</evidence>
<comment type="subunit">
    <text evidence="3">Associated with the spliceosome.</text>
</comment>
<protein>
    <recommendedName>
        <fullName evidence="10">Pre-mRNA-splicing factor SYF1</fullName>
    </recommendedName>
    <alternativeName>
        <fullName evidence="11">Pre-mRNA-splicing factor syf1</fullName>
    </alternativeName>
</protein>
<dbReference type="InterPro" id="IPR011990">
    <property type="entry name" value="TPR-like_helical_dom_sf"/>
</dbReference>
<feature type="compositionally biased region" description="Acidic residues" evidence="13">
    <location>
        <begin position="314"/>
        <end position="327"/>
    </location>
</feature>
<evidence type="ECO:0000313" key="18">
    <source>
        <dbReference type="Proteomes" id="UP000245946"/>
    </source>
</evidence>
<keyword evidence="8" id="KW-0539">Nucleus</keyword>
<feature type="domain" description="Pre-mRNA-splicing factor SYF1 central HAT repeats" evidence="14">
    <location>
        <begin position="430"/>
        <end position="588"/>
    </location>
</feature>
<evidence type="ECO:0000256" key="11">
    <source>
        <dbReference type="ARBA" id="ARBA00067212"/>
    </source>
</evidence>
<dbReference type="Pfam" id="PF23233">
    <property type="entry name" value="HAT_Syf1_CNRKL1_N"/>
    <property type="match status" value="1"/>
</dbReference>
<keyword evidence="17" id="KW-0808">Transferase</keyword>
<dbReference type="SMART" id="SM00386">
    <property type="entry name" value="HAT"/>
    <property type="match status" value="12"/>
</dbReference>
<evidence type="ECO:0000256" key="12">
    <source>
        <dbReference type="SAM" id="Coils"/>
    </source>
</evidence>
<keyword evidence="4" id="KW-0507">mRNA processing</keyword>
<feature type="region of interest" description="Disordered" evidence="13">
    <location>
        <begin position="388"/>
        <end position="413"/>
    </location>
</feature>
<feature type="compositionally biased region" description="Low complexity" evidence="13">
    <location>
        <begin position="1"/>
        <end position="13"/>
    </location>
</feature>
<comment type="similarity">
    <text evidence="2">Belongs to the crooked-neck family.</text>
</comment>
<feature type="domain" description="Pre-mRNA-splicing factor Syf1-like N-terminal HAT-repeats" evidence="16">
    <location>
        <begin position="205"/>
        <end position="296"/>
    </location>
</feature>
<dbReference type="AlphaFoldDB" id="A0A316Z607"/>
<keyword evidence="6" id="KW-0677">Repeat</keyword>
<evidence type="ECO:0000256" key="8">
    <source>
        <dbReference type="ARBA" id="ARBA00023242"/>
    </source>
</evidence>
<dbReference type="InterPro" id="IPR003107">
    <property type="entry name" value="HAT"/>
</dbReference>
<evidence type="ECO:0000259" key="15">
    <source>
        <dbReference type="Pfam" id="PF23231"/>
    </source>
</evidence>
<proteinExistence type="inferred from homology"/>
<dbReference type="SUPFAM" id="SSF48452">
    <property type="entry name" value="TPR-like"/>
    <property type="match status" value="3"/>
</dbReference>
<feature type="region of interest" description="Disordered" evidence="13">
    <location>
        <begin position="1"/>
        <end position="25"/>
    </location>
</feature>
<evidence type="ECO:0000256" key="13">
    <source>
        <dbReference type="SAM" id="MobiDB-lite"/>
    </source>
</evidence>
<gene>
    <name evidence="17" type="ORF">FA09DRAFT_331285</name>
</gene>
<feature type="compositionally biased region" description="Low complexity" evidence="13">
    <location>
        <begin position="393"/>
        <end position="413"/>
    </location>
</feature>
<reference evidence="17 18" key="1">
    <citation type="journal article" date="2018" name="Mol. Biol. Evol.">
        <title>Broad Genomic Sampling Reveals a Smut Pathogenic Ancestry of the Fungal Clade Ustilaginomycotina.</title>
        <authorList>
            <person name="Kijpornyongpan T."/>
            <person name="Mondo S.J."/>
            <person name="Barry K."/>
            <person name="Sandor L."/>
            <person name="Lee J."/>
            <person name="Lipzen A."/>
            <person name="Pangilinan J."/>
            <person name="LaButti K."/>
            <person name="Hainaut M."/>
            <person name="Henrissat B."/>
            <person name="Grigoriev I.V."/>
            <person name="Spatafora J.W."/>
            <person name="Aime M.C."/>
        </authorList>
    </citation>
    <scope>NUCLEOTIDE SEQUENCE [LARGE SCALE GENOMIC DNA]</scope>
    <source>
        <strain evidence="17 18">MCA 4186</strain>
    </source>
</reference>
<dbReference type="STRING" id="58919.A0A316Z607"/>
<evidence type="ECO:0000256" key="2">
    <source>
        <dbReference type="ARBA" id="ARBA00008644"/>
    </source>
</evidence>
<dbReference type="InterPro" id="IPR056350">
    <property type="entry name" value="HAT_Syf1_central"/>
</dbReference>
<feature type="region of interest" description="Disordered" evidence="13">
    <location>
        <begin position="313"/>
        <end position="332"/>
    </location>
</feature>
<dbReference type="Proteomes" id="UP000245946">
    <property type="component" value="Unassembled WGS sequence"/>
</dbReference>
<dbReference type="Pfam" id="PF23231">
    <property type="entry name" value="HAT_Syf1_CNRKL1_C"/>
    <property type="match status" value="1"/>
</dbReference>
<dbReference type="InterPro" id="IPR055430">
    <property type="entry name" value="HAT_Syf1_CNRKL1_C"/>
</dbReference>
<evidence type="ECO:0000256" key="3">
    <source>
        <dbReference type="ARBA" id="ARBA00011524"/>
    </source>
</evidence>
<dbReference type="GeneID" id="37270500"/>
<evidence type="ECO:0000259" key="14">
    <source>
        <dbReference type="Pfam" id="PF23220"/>
    </source>
</evidence>
<dbReference type="InterPro" id="IPR045075">
    <property type="entry name" value="Syf1-like"/>
</dbReference>
<dbReference type="GO" id="GO:0000974">
    <property type="term" value="C:Prp19 complex"/>
    <property type="evidence" value="ECO:0007669"/>
    <property type="project" value="TreeGrafter"/>
</dbReference>
<organism evidence="17 18">
    <name type="scientific">Tilletiopsis washingtonensis</name>
    <dbReference type="NCBI Taxonomy" id="58919"/>
    <lineage>
        <taxon>Eukaryota</taxon>
        <taxon>Fungi</taxon>
        <taxon>Dikarya</taxon>
        <taxon>Basidiomycota</taxon>
        <taxon>Ustilaginomycotina</taxon>
        <taxon>Exobasidiomycetes</taxon>
        <taxon>Entylomatales</taxon>
        <taxon>Entylomatales incertae sedis</taxon>
        <taxon>Tilletiopsis</taxon>
    </lineage>
</organism>
<feature type="domain" description="Pre-mRNA-splicing factor Syf1/CRNKL1-like C-terminal HAT-repeats" evidence="15">
    <location>
        <begin position="590"/>
        <end position="987"/>
    </location>
</feature>